<feature type="domain" description="Pseudouridine synthase RsuA/RluA-like" evidence="3">
    <location>
        <begin position="319"/>
        <end position="385"/>
    </location>
</feature>
<evidence type="ECO:0000313" key="5">
    <source>
        <dbReference type="Proteomes" id="UP001189429"/>
    </source>
</evidence>
<sequence>EGEDSDERDDAEDSWRALAALVEDEDGDEEGEEDDSEESDDAVRAALQGKAEPAQDGDEEASDEDEDSEEEEVSSLFSDDDLETYGGSELDPLDVECQSDESLDEGQSGDEVAVSKGGLLTSVFGGGSLHSQGQSCDEVALSKGGLLTAVFGGGSLHSEEKVRPGRPQKPRGQPSIKVVFPSMIWRGKDFLVVNKPADWICSASDVDKKKGRTLDPTLKVSVKGFKVLDDLLQYKFSDREKKCATPILPLMHDGDQKSYPNLFDEDGRELRALPPPGPRDERYCAGGPDADGAAADARVLPPALRPQAVPTTGIVTPREQTVDRNIEAVGQKAELKASGRRARTHVKVLAHFSRELSTGESEDYTLCTCEIAEGRMHQIRIHMSAALGAPIVSEFYYQRPRQMIEELTWVRRGARRHPSLGEAGGSRGGDFRWREGF</sequence>
<dbReference type="Gene3D" id="3.30.2350.10">
    <property type="entry name" value="Pseudouridine synthase"/>
    <property type="match status" value="1"/>
</dbReference>
<dbReference type="PANTHER" id="PTHR21600:SF44">
    <property type="entry name" value="RIBOSOMAL LARGE SUBUNIT PSEUDOURIDINE SYNTHASE D"/>
    <property type="match status" value="1"/>
</dbReference>
<comment type="similarity">
    <text evidence="1">Belongs to the pseudouridine synthase RluA family.</text>
</comment>
<comment type="caution">
    <text evidence="4">The sequence shown here is derived from an EMBL/GenBank/DDBJ whole genome shotgun (WGS) entry which is preliminary data.</text>
</comment>
<dbReference type="Proteomes" id="UP001189429">
    <property type="component" value="Unassembled WGS sequence"/>
</dbReference>
<dbReference type="EMBL" id="CAUYUJ010018769">
    <property type="protein sequence ID" value="CAK0886191.1"/>
    <property type="molecule type" value="Genomic_DNA"/>
</dbReference>
<organism evidence="4 5">
    <name type="scientific">Prorocentrum cordatum</name>
    <dbReference type="NCBI Taxonomy" id="2364126"/>
    <lineage>
        <taxon>Eukaryota</taxon>
        <taxon>Sar</taxon>
        <taxon>Alveolata</taxon>
        <taxon>Dinophyceae</taxon>
        <taxon>Prorocentrales</taxon>
        <taxon>Prorocentraceae</taxon>
        <taxon>Prorocentrum</taxon>
    </lineage>
</organism>
<feature type="compositionally biased region" description="Acidic residues" evidence="2">
    <location>
        <begin position="55"/>
        <end position="83"/>
    </location>
</feature>
<evidence type="ECO:0000313" key="4">
    <source>
        <dbReference type="EMBL" id="CAK0886191.1"/>
    </source>
</evidence>
<feature type="compositionally biased region" description="Acidic residues" evidence="2">
    <location>
        <begin position="22"/>
        <end position="40"/>
    </location>
</feature>
<dbReference type="SUPFAM" id="SSF55120">
    <property type="entry name" value="Pseudouridine synthase"/>
    <property type="match status" value="1"/>
</dbReference>
<reference evidence="4" key="1">
    <citation type="submission" date="2023-10" db="EMBL/GenBank/DDBJ databases">
        <authorList>
            <person name="Chen Y."/>
            <person name="Shah S."/>
            <person name="Dougan E. K."/>
            <person name="Thang M."/>
            <person name="Chan C."/>
        </authorList>
    </citation>
    <scope>NUCLEOTIDE SEQUENCE [LARGE SCALE GENOMIC DNA]</scope>
</reference>
<name>A0ABN9WI74_9DINO</name>
<dbReference type="InterPro" id="IPR020103">
    <property type="entry name" value="PsdUridine_synth_cat_dom_sf"/>
</dbReference>
<feature type="compositionally biased region" description="Acidic residues" evidence="2">
    <location>
        <begin position="91"/>
        <end position="108"/>
    </location>
</feature>
<evidence type="ECO:0000256" key="2">
    <source>
        <dbReference type="SAM" id="MobiDB-lite"/>
    </source>
</evidence>
<dbReference type="InterPro" id="IPR050188">
    <property type="entry name" value="RluA_PseudoU_synthase"/>
</dbReference>
<protein>
    <recommendedName>
        <fullName evidence="3">Pseudouridine synthase RsuA/RluA-like domain-containing protein</fullName>
    </recommendedName>
</protein>
<feature type="non-terminal residue" evidence="4">
    <location>
        <position position="1"/>
    </location>
</feature>
<feature type="compositionally biased region" description="Acidic residues" evidence="2">
    <location>
        <begin position="1"/>
        <end position="12"/>
    </location>
</feature>
<dbReference type="PANTHER" id="PTHR21600">
    <property type="entry name" value="MITOCHONDRIAL RNA PSEUDOURIDINE SYNTHASE"/>
    <property type="match status" value="1"/>
</dbReference>
<dbReference type="InterPro" id="IPR006145">
    <property type="entry name" value="PsdUridine_synth_RsuA/RluA"/>
</dbReference>
<feature type="region of interest" description="Disordered" evidence="2">
    <location>
        <begin position="1"/>
        <end position="110"/>
    </location>
</feature>
<proteinExistence type="inferred from homology"/>
<evidence type="ECO:0000256" key="1">
    <source>
        <dbReference type="ARBA" id="ARBA00010876"/>
    </source>
</evidence>
<dbReference type="Pfam" id="PF00849">
    <property type="entry name" value="PseudoU_synth_2"/>
    <property type="match status" value="1"/>
</dbReference>
<keyword evidence="5" id="KW-1185">Reference proteome</keyword>
<evidence type="ECO:0000259" key="3">
    <source>
        <dbReference type="Pfam" id="PF00849"/>
    </source>
</evidence>
<accession>A0ABN9WI74</accession>
<gene>
    <name evidence="4" type="ORF">PCOR1329_LOCUS67601</name>
</gene>